<dbReference type="GO" id="GO:0000796">
    <property type="term" value="C:condensin complex"/>
    <property type="evidence" value="ECO:0007669"/>
    <property type="project" value="TreeGrafter"/>
</dbReference>
<name>A0A1B6CFC7_9HEMI</name>
<accession>A0A1B6CFC7</accession>
<evidence type="ECO:0000256" key="1">
    <source>
        <dbReference type="SAM" id="MobiDB-lite"/>
    </source>
</evidence>
<feature type="region of interest" description="Disordered" evidence="1">
    <location>
        <begin position="207"/>
        <end position="265"/>
    </location>
</feature>
<reference evidence="2" key="1">
    <citation type="submission" date="2015-12" db="EMBL/GenBank/DDBJ databases">
        <title>De novo transcriptome assembly of four potential Pierce s Disease insect vectors from Arizona vineyards.</title>
        <authorList>
            <person name="Tassone E.E."/>
        </authorList>
    </citation>
    <scope>NUCLEOTIDE SEQUENCE</scope>
</reference>
<feature type="non-terminal residue" evidence="2">
    <location>
        <position position="1"/>
    </location>
</feature>
<evidence type="ECO:0008006" key="3">
    <source>
        <dbReference type="Google" id="ProtNLM"/>
    </source>
</evidence>
<sequence length="265" mass="29631">RNIYKFMLENMAGEQKLRATAKLCYDVLDTMSEEEYVFKSNTEQLLQDALYILSTKDIRGTVEESVDDEECANEAQQQAEAINRRIKKTFLTEIHKTNIIEVIVPILIKLKQKLTKLKSKVTQDLRACLQELMKDYKQEIKEILAADDILAAEIEFDLQNQTLVNNDENDDDEESSQECVDNEALKIAAQQIVMSCKKQAIETSFRKQNNGDEDDWSDCDDASPLATSLPYAQPLSLASPQPGPSSLASPQPGPSSLGSPQPGPS</sequence>
<proteinExistence type="predicted"/>
<evidence type="ECO:0000313" key="2">
    <source>
        <dbReference type="EMBL" id="JAS12141.1"/>
    </source>
</evidence>
<dbReference type="GO" id="GO:0042393">
    <property type="term" value="F:histone binding"/>
    <property type="evidence" value="ECO:0007669"/>
    <property type="project" value="TreeGrafter"/>
</dbReference>
<dbReference type="PANTHER" id="PTHR14222">
    <property type="entry name" value="CONDENSIN"/>
    <property type="match status" value="1"/>
</dbReference>
<dbReference type="GO" id="GO:0007076">
    <property type="term" value="P:mitotic chromosome condensation"/>
    <property type="evidence" value="ECO:0007669"/>
    <property type="project" value="InterPro"/>
</dbReference>
<dbReference type="InterPro" id="IPR026971">
    <property type="entry name" value="CND1/NCAPD3"/>
</dbReference>
<feature type="non-terminal residue" evidence="2">
    <location>
        <position position="265"/>
    </location>
</feature>
<organism evidence="2">
    <name type="scientific">Clastoptera arizonana</name>
    <name type="common">Arizona spittle bug</name>
    <dbReference type="NCBI Taxonomy" id="38151"/>
    <lineage>
        <taxon>Eukaryota</taxon>
        <taxon>Metazoa</taxon>
        <taxon>Ecdysozoa</taxon>
        <taxon>Arthropoda</taxon>
        <taxon>Hexapoda</taxon>
        <taxon>Insecta</taxon>
        <taxon>Pterygota</taxon>
        <taxon>Neoptera</taxon>
        <taxon>Paraneoptera</taxon>
        <taxon>Hemiptera</taxon>
        <taxon>Auchenorrhyncha</taxon>
        <taxon>Cercopoidea</taxon>
        <taxon>Clastopteridae</taxon>
        <taxon>Clastoptera</taxon>
    </lineage>
</organism>
<dbReference type="GO" id="GO:0000779">
    <property type="term" value="C:condensed chromosome, centromeric region"/>
    <property type="evidence" value="ECO:0007669"/>
    <property type="project" value="TreeGrafter"/>
</dbReference>
<dbReference type="EMBL" id="GEDC01025157">
    <property type="protein sequence ID" value="JAS12141.1"/>
    <property type="molecule type" value="Transcribed_RNA"/>
</dbReference>
<protein>
    <recommendedName>
        <fullName evidence="3">Condensin complex subunit 1 C-terminal domain-containing protein</fullName>
    </recommendedName>
</protein>
<dbReference type="PANTHER" id="PTHR14222:SF1">
    <property type="entry name" value="CONDENSIN-2 COMPLEX SUBUNIT D3"/>
    <property type="match status" value="1"/>
</dbReference>
<feature type="compositionally biased region" description="Acidic residues" evidence="1">
    <location>
        <begin position="211"/>
        <end position="221"/>
    </location>
</feature>
<feature type="compositionally biased region" description="Low complexity" evidence="1">
    <location>
        <begin position="233"/>
        <end position="265"/>
    </location>
</feature>
<dbReference type="GO" id="GO:0010032">
    <property type="term" value="P:meiotic chromosome condensation"/>
    <property type="evidence" value="ECO:0007669"/>
    <property type="project" value="TreeGrafter"/>
</dbReference>
<gene>
    <name evidence="2" type="ORF">g.15880</name>
</gene>
<dbReference type="AlphaFoldDB" id="A0A1B6CFC7"/>